<dbReference type="SUPFAM" id="SSF56112">
    <property type="entry name" value="Protein kinase-like (PK-like)"/>
    <property type="match status" value="1"/>
</dbReference>
<dbReference type="GO" id="GO:0004672">
    <property type="term" value="F:protein kinase activity"/>
    <property type="evidence" value="ECO:0007669"/>
    <property type="project" value="InterPro"/>
</dbReference>
<organism evidence="2 3">
    <name type="scientific">Arabis alpina</name>
    <name type="common">Alpine rock-cress</name>
    <dbReference type="NCBI Taxonomy" id="50452"/>
    <lineage>
        <taxon>Eukaryota</taxon>
        <taxon>Viridiplantae</taxon>
        <taxon>Streptophyta</taxon>
        <taxon>Embryophyta</taxon>
        <taxon>Tracheophyta</taxon>
        <taxon>Spermatophyta</taxon>
        <taxon>Magnoliopsida</taxon>
        <taxon>eudicotyledons</taxon>
        <taxon>Gunneridae</taxon>
        <taxon>Pentapetalae</taxon>
        <taxon>rosids</taxon>
        <taxon>malvids</taxon>
        <taxon>Brassicales</taxon>
        <taxon>Brassicaceae</taxon>
        <taxon>Arabideae</taxon>
        <taxon>Arabis</taxon>
    </lineage>
</organism>
<evidence type="ECO:0000313" key="3">
    <source>
        <dbReference type="Proteomes" id="UP000029120"/>
    </source>
</evidence>
<dbReference type="Gramene" id="KFK26938">
    <property type="protein sequence ID" value="KFK26938"/>
    <property type="gene ID" value="AALP_AA8G313300"/>
</dbReference>
<dbReference type="AlphaFoldDB" id="A0A087GAN6"/>
<evidence type="ECO:0000259" key="1">
    <source>
        <dbReference type="PROSITE" id="PS50011"/>
    </source>
</evidence>
<dbReference type="Proteomes" id="UP000029120">
    <property type="component" value="Chromosome 8"/>
</dbReference>
<dbReference type="OrthoDB" id="1709184at2759"/>
<dbReference type="GO" id="GO:0005524">
    <property type="term" value="F:ATP binding"/>
    <property type="evidence" value="ECO:0007669"/>
    <property type="project" value="InterPro"/>
</dbReference>
<sequence length="45" mass="5245">MHRDHKPENFLLASKEDESAMLKATDFGLYVFIEKEHPWIRGGEA</sequence>
<dbReference type="InterPro" id="IPR011009">
    <property type="entry name" value="Kinase-like_dom_sf"/>
</dbReference>
<dbReference type="EMBL" id="CM002876">
    <property type="protein sequence ID" value="KFK26938.1"/>
    <property type="molecule type" value="Genomic_DNA"/>
</dbReference>
<gene>
    <name evidence="2" type="ordered locus">AALP_Aa8g313300</name>
</gene>
<feature type="domain" description="Protein kinase" evidence="1">
    <location>
        <begin position="1"/>
        <end position="45"/>
    </location>
</feature>
<accession>A0A087GAN6</accession>
<proteinExistence type="predicted"/>
<reference evidence="3" key="1">
    <citation type="journal article" date="2015" name="Nat. Plants">
        <title>Genome expansion of Arabis alpina linked with retrotransposition and reduced symmetric DNA methylation.</title>
        <authorList>
            <person name="Willing E.M."/>
            <person name="Rawat V."/>
            <person name="Mandakova T."/>
            <person name="Maumus F."/>
            <person name="James G.V."/>
            <person name="Nordstroem K.J."/>
            <person name="Becker C."/>
            <person name="Warthmann N."/>
            <person name="Chica C."/>
            <person name="Szarzynska B."/>
            <person name="Zytnicki M."/>
            <person name="Albani M.C."/>
            <person name="Kiefer C."/>
            <person name="Bergonzi S."/>
            <person name="Castaings L."/>
            <person name="Mateos J.L."/>
            <person name="Berns M.C."/>
            <person name="Bujdoso N."/>
            <person name="Piofczyk T."/>
            <person name="de Lorenzo L."/>
            <person name="Barrero-Sicilia C."/>
            <person name="Mateos I."/>
            <person name="Piednoel M."/>
            <person name="Hagmann J."/>
            <person name="Chen-Min-Tao R."/>
            <person name="Iglesias-Fernandez R."/>
            <person name="Schuster S.C."/>
            <person name="Alonso-Blanco C."/>
            <person name="Roudier F."/>
            <person name="Carbonero P."/>
            <person name="Paz-Ares J."/>
            <person name="Davis S.J."/>
            <person name="Pecinka A."/>
            <person name="Quesneville H."/>
            <person name="Colot V."/>
            <person name="Lysak M.A."/>
            <person name="Weigel D."/>
            <person name="Coupland G."/>
            <person name="Schneeberger K."/>
        </authorList>
    </citation>
    <scope>NUCLEOTIDE SEQUENCE [LARGE SCALE GENOMIC DNA]</scope>
    <source>
        <strain evidence="3">cv. Pajares</strain>
    </source>
</reference>
<name>A0A087GAN6_ARAAL</name>
<keyword evidence="3" id="KW-1185">Reference proteome</keyword>
<dbReference type="InterPro" id="IPR000719">
    <property type="entry name" value="Prot_kinase_dom"/>
</dbReference>
<dbReference type="PROSITE" id="PS50011">
    <property type="entry name" value="PROTEIN_KINASE_DOM"/>
    <property type="match status" value="1"/>
</dbReference>
<evidence type="ECO:0000313" key="2">
    <source>
        <dbReference type="EMBL" id="KFK26938.1"/>
    </source>
</evidence>
<dbReference type="Gene3D" id="1.10.510.10">
    <property type="entry name" value="Transferase(Phosphotransferase) domain 1"/>
    <property type="match status" value="1"/>
</dbReference>
<protein>
    <recommendedName>
        <fullName evidence="1">Protein kinase domain-containing protein</fullName>
    </recommendedName>
</protein>